<sequence length="95" mass="10897">MQISSEQADQLRTSRSSSSVVLQSRTSRSVYNVVFQFRESRTYEIGVSKSEQCFSEGIILERIQIGASHREQLAVDYGTRKAYSRLWEQTAERTA</sequence>
<keyword evidence="3" id="KW-1185">Reference proteome</keyword>
<dbReference type="EMBL" id="KQ998131">
    <property type="protein sequence ID" value="KZV43332.1"/>
    <property type="molecule type" value="Genomic_DNA"/>
</dbReference>
<evidence type="ECO:0000313" key="2">
    <source>
        <dbReference type="EMBL" id="KZV43332.1"/>
    </source>
</evidence>
<dbReference type="AlphaFoldDB" id="A0A2Z7C9B9"/>
<feature type="compositionally biased region" description="Low complexity" evidence="1">
    <location>
        <begin position="10"/>
        <end position="25"/>
    </location>
</feature>
<evidence type="ECO:0000256" key="1">
    <source>
        <dbReference type="SAM" id="MobiDB-lite"/>
    </source>
</evidence>
<protein>
    <submittedName>
        <fullName evidence="2">Uncharacterized protein</fullName>
    </submittedName>
</protein>
<organism evidence="2 3">
    <name type="scientific">Dorcoceras hygrometricum</name>
    <dbReference type="NCBI Taxonomy" id="472368"/>
    <lineage>
        <taxon>Eukaryota</taxon>
        <taxon>Viridiplantae</taxon>
        <taxon>Streptophyta</taxon>
        <taxon>Embryophyta</taxon>
        <taxon>Tracheophyta</taxon>
        <taxon>Spermatophyta</taxon>
        <taxon>Magnoliopsida</taxon>
        <taxon>eudicotyledons</taxon>
        <taxon>Gunneridae</taxon>
        <taxon>Pentapetalae</taxon>
        <taxon>asterids</taxon>
        <taxon>lamiids</taxon>
        <taxon>Lamiales</taxon>
        <taxon>Gesneriaceae</taxon>
        <taxon>Didymocarpoideae</taxon>
        <taxon>Trichosporeae</taxon>
        <taxon>Loxocarpinae</taxon>
        <taxon>Dorcoceras</taxon>
    </lineage>
</organism>
<gene>
    <name evidence="2" type="ORF">F511_22406</name>
</gene>
<dbReference type="Proteomes" id="UP000250235">
    <property type="component" value="Unassembled WGS sequence"/>
</dbReference>
<accession>A0A2Z7C9B9</accession>
<proteinExistence type="predicted"/>
<reference evidence="2 3" key="1">
    <citation type="journal article" date="2015" name="Proc. Natl. Acad. Sci. U.S.A.">
        <title>The resurrection genome of Boea hygrometrica: A blueprint for survival of dehydration.</title>
        <authorList>
            <person name="Xiao L."/>
            <person name="Yang G."/>
            <person name="Zhang L."/>
            <person name="Yang X."/>
            <person name="Zhao S."/>
            <person name="Ji Z."/>
            <person name="Zhou Q."/>
            <person name="Hu M."/>
            <person name="Wang Y."/>
            <person name="Chen M."/>
            <person name="Xu Y."/>
            <person name="Jin H."/>
            <person name="Xiao X."/>
            <person name="Hu G."/>
            <person name="Bao F."/>
            <person name="Hu Y."/>
            <person name="Wan P."/>
            <person name="Li L."/>
            <person name="Deng X."/>
            <person name="Kuang T."/>
            <person name="Xiang C."/>
            <person name="Zhu J.K."/>
            <person name="Oliver M.J."/>
            <person name="He Y."/>
        </authorList>
    </citation>
    <scope>NUCLEOTIDE SEQUENCE [LARGE SCALE GENOMIC DNA]</scope>
    <source>
        <strain evidence="3">cv. XS01</strain>
    </source>
</reference>
<name>A0A2Z7C9B9_9LAMI</name>
<feature type="region of interest" description="Disordered" evidence="1">
    <location>
        <begin position="1"/>
        <end position="25"/>
    </location>
</feature>
<evidence type="ECO:0000313" key="3">
    <source>
        <dbReference type="Proteomes" id="UP000250235"/>
    </source>
</evidence>